<accession>A0ACA9MUV4</accession>
<reference evidence="1" key="1">
    <citation type="submission" date="2021-06" db="EMBL/GenBank/DDBJ databases">
        <authorList>
            <person name="Kallberg Y."/>
            <person name="Tangrot J."/>
            <person name="Rosling A."/>
        </authorList>
    </citation>
    <scope>NUCLEOTIDE SEQUENCE</scope>
    <source>
        <strain evidence="1">MA461A</strain>
    </source>
</reference>
<gene>
    <name evidence="1" type="ORF">RPERSI_LOCUS6423</name>
</gene>
<sequence length="103" mass="11896">QLEKDLKKIGIKSFDYSQYKDHEIIGRGGCAVVYSAFFNNEKHALKSLNNNLSFDEKSLKRVKRENLSSETTVEFITNIIRKDNHKNSTLTDNRHENPHVTTS</sequence>
<evidence type="ECO:0000313" key="1">
    <source>
        <dbReference type="EMBL" id="CAG8614033.1"/>
    </source>
</evidence>
<dbReference type="EMBL" id="CAJVQC010010231">
    <property type="protein sequence ID" value="CAG8614033.1"/>
    <property type="molecule type" value="Genomic_DNA"/>
</dbReference>
<keyword evidence="2" id="KW-1185">Reference proteome</keyword>
<protein>
    <submittedName>
        <fullName evidence="1">21918_t:CDS:1</fullName>
    </submittedName>
</protein>
<feature type="non-terminal residue" evidence="1">
    <location>
        <position position="1"/>
    </location>
</feature>
<proteinExistence type="predicted"/>
<name>A0ACA9MUV4_9GLOM</name>
<comment type="caution">
    <text evidence="1">The sequence shown here is derived from an EMBL/GenBank/DDBJ whole genome shotgun (WGS) entry which is preliminary data.</text>
</comment>
<evidence type="ECO:0000313" key="2">
    <source>
        <dbReference type="Proteomes" id="UP000789920"/>
    </source>
</evidence>
<dbReference type="Proteomes" id="UP000789920">
    <property type="component" value="Unassembled WGS sequence"/>
</dbReference>
<organism evidence="1 2">
    <name type="scientific">Racocetra persica</name>
    <dbReference type="NCBI Taxonomy" id="160502"/>
    <lineage>
        <taxon>Eukaryota</taxon>
        <taxon>Fungi</taxon>
        <taxon>Fungi incertae sedis</taxon>
        <taxon>Mucoromycota</taxon>
        <taxon>Glomeromycotina</taxon>
        <taxon>Glomeromycetes</taxon>
        <taxon>Diversisporales</taxon>
        <taxon>Gigasporaceae</taxon>
        <taxon>Racocetra</taxon>
    </lineage>
</organism>